<dbReference type="STRING" id="48256.CLHUN_14370"/>
<dbReference type="InterPro" id="IPR003593">
    <property type="entry name" value="AAA+_ATPase"/>
</dbReference>
<dbReference type="GO" id="GO:0003887">
    <property type="term" value="F:DNA-directed DNA polymerase activity"/>
    <property type="evidence" value="ECO:0007669"/>
    <property type="project" value="UniProtKB-KW"/>
</dbReference>
<keyword evidence="10" id="KW-0239">DNA-directed DNA polymerase</keyword>
<dbReference type="Pfam" id="PF22608">
    <property type="entry name" value="DNAX_ATPase_lid"/>
    <property type="match status" value="1"/>
</dbReference>
<dbReference type="CDD" id="cd00009">
    <property type="entry name" value="AAA"/>
    <property type="match status" value="1"/>
</dbReference>
<dbReference type="GO" id="GO:0009360">
    <property type="term" value="C:DNA polymerase III complex"/>
    <property type="evidence" value="ECO:0007669"/>
    <property type="project" value="InterPro"/>
</dbReference>
<evidence type="ECO:0000256" key="10">
    <source>
        <dbReference type="ARBA" id="ARBA00022932"/>
    </source>
</evidence>
<comment type="caution">
    <text evidence="13">The sequence shown here is derived from an EMBL/GenBank/DDBJ whole genome shotgun (WGS) entry which is preliminary data.</text>
</comment>
<dbReference type="Gene3D" id="3.40.50.300">
    <property type="entry name" value="P-loop containing nucleotide triphosphate hydrolases"/>
    <property type="match status" value="1"/>
</dbReference>
<dbReference type="Gene3D" id="1.20.272.10">
    <property type="match status" value="1"/>
</dbReference>
<keyword evidence="3 13" id="KW-0808">Transferase</keyword>
<dbReference type="SMART" id="SM00382">
    <property type="entry name" value="AAA"/>
    <property type="match status" value="1"/>
</dbReference>
<dbReference type="Gene3D" id="1.10.8.60">
    <property type="match status" value="1"/>
</dbReference>
<evidence type="ECO:0000259" key="12">
    <source>
        <dbReference type="SMART" id="SM00382"/>
    </source>
</evidence>
<dbReference type="InterPro" id="IPR050238">
    <property type="entry name" value="DNA_Rep/Repair_Clamp_Loader"/>
</dbReference>
<dbReference type="RefSeq" id="WP_080063877.1">
    <property type="nucleotide sequence ID" value="NZ_MZGX01000007.1"/>
</dbReference>
<evidence type="ECO:0000256" key="4">
    <source>
        <dbReference type="ARBA" id="ARBA00022695"/>
    </source>
</evidence>
<keyword evidence="7" id="KW-0547">Nucleotide-binding</keyword>
<name>A0A1V4SM63_RUMHU</name>
<dbReference type="CDD" id="cd18137">
    <property type="entry name" value="HLD_clamp_pol_III_gamma_tau"/>
    <property type="match status" value="1"/>
</dbReference>
<dbReference type="OrthoDB" id="9810148at2"/>
<evidence type="ECO:0000256" key="6">
    <source>
        <dbReference type="ARBA" id="ARBA00022723"/>
    </source>
</evidence>
<keyword evidence="9" id="KW-0067">ATP-binding</keyword>
<gene>
    <name evidence="13" type="primary">dnaX_2</name>
    <name evidence="13" type="ORF">CLHUN_14370</name>
</gene>
<dbReference type="InterPro" id="IPR012763">
    <property type="entry name" value="DNA_pol_III_sug/sutau_N"/>
</dbReference>
<dbReference type="NCBIfam" id="TIGR02397">
    <property type="entry name" value="dnaX_nterm"/>
    <property type="match status" value="1"/>
</dbReference>
<dbReference type="InterPro" id="IPR022754">
    <property type="entry name" value="DNA_pol_III_gamma-3"/>
</dbReference>
<dbReference type="EMBL" id="MZGX01000007">
    <property type="protein sequence ID" value="OPX44883.1"/>
    <property type="molecule type" value="Genomic_DNA"/>
</dbReference>
<dbReference type="GO" id="GO:0005524">
    <property type="term" value="F:ATP binding"/>
    <property type="evidence" value="ECO:0007669"/>
    <property type="project" value="UniProtKB-KW"/>
</dbReference>
<evidence type="ECO:0000313" key="13">
    <source>
        <dbReference type="EMBL" id="OPX44883.1"/>
    </source>
</evidence>
<organism evidence="13 14">
    <name type="scientific">Ruminiclostridium hungatei</name>
    <name type="common">Clostridium hungatei</name>
    <dbReference type="NCBI Taxonomy" id="48256"/>
    <lineage>
        <taxon>Bacteria</taxon>
        <taxon>Bacillati</taxon>
        <taxon>Bacillota</taxon>
        <taxon>Clostridia</taxon>
        <taxon>Eubacteriales</taxon>
        <taxon>Oscillospiraceae</taxon>
        <taxon>Ruminiclostridium</taxon>
    </lineage>
</organism>
<dbReference type="Proteomes" id="UP000191554">
    <property type="component" value="Unassembled WGS sequence"/>
</dbReference>
<keyword evidence="5" id="KW-0235">DNA replication</keyword>
<dbReference type="GO" id="GO:0003677">
    <property type="term" value="F:DNA binding"/>
    <property type="evidence" value="ECO:0007669"/>
    <property type="project" value="InterPro"/>
</dbReference>
<evidence type="ECO:0000313" key="14">
    <source>
        <dbReference type="Proteomes" id="UP000191554"/>
    </source>
</evidence>
<evidence type="ECO:0000256" key="9">
    <source>
        <dbReference type="ARBA" id="ARBA00022840"/>
    </source>
</evidence>
<evidence type="ECO:0000256" key="3">
    <source>
        <dbReference type="ARBA" id="ARBA00022679"/>
    </source>
</evidence>
<evidence type="ECO:0000256" key="11">
    <source>
        <dbReference type="ARBA" id="ARBA00049244"/>
    </source>
</evidence>
<evidence type="ECO:0000256" key="8">
    <source>
        <dbReference type="ARBA" id="ARBA00022833"/>
    </source>
</evidence>
<evidence type="ECO:0000256" key="7">
    <source>
        <dbReference type="ARBA" id="ARBA00022741"/>
    </source>
</evidence>
<evidence type="ECO:0000256" key="1">
    <source>
        <dbReference type="ARBA" id="ARBA00006360"/>
    </source>
</evidence>
<dbReference type="Pfam" id="PF12169">
    <property type="entry name" value="DNA_pol3_gamma3"/>
    <property type="match status" value="1"/>
</dbReference>
<dbReference type="PANTHER" id="PTHR11669">
    <property type="entry name" value="REPLICATION FACTOR C / DNA POLYMERASE III GAMMA-TAU SUBUNIT"/>
    <property type="match status" value="1"/>
</dbReference>
<dbReference type="PANTHER" id="PTHR11669:SF0">
    <property type="entry name" value="PROTEIN STICHEL-LIKE 2"/>
    <property type="match status" value="1"/>
</dbReference>
<accession>A0A1V4SM63</accession>
<sequence>MSYTALYRKWRPLVFEDVVEQEHVVRTIKNTVRSGRIGHAYLFCGTRGTGKTTMAKIFARAINCLNTKEGDPCNECEICRGILSDSILDVVEIDAASNNSVDNIREIRDEVVYAPSQARYKVYIIDEVHMLSAGAFNALLKTLEEPPAHVVFILATTDPHKLPATILSRCQRFDFRKITPGSISGRVKAIASASGIGLDDDASMLIARLADGALRDALSVLDQCISAGNKNITHQDVLDAIGIVSDDFISEIVEYIKDTNVEGLVSGVEKLSSNGRDILRFASDLVMYFRNLLLCKITRNPSDIIDVSRQYLENMMRQSEAFTKERIIAIIKELSAFESQLKYALNQRVFLEVMLISISAGSFGESKDNRALADRLTDLENAIRNGAGAVQVRRPDAAAPQLPATRILDSVPPIPESSSAPNPFAAPVAAVTAVTGGSKSEKKTSDYQPLEIWPEVMKELKASGRMMLATYLTSARAVRGDEATVFIVFPSGAGSIKSVIAKPEQVEVLMNVVGSKLGRPIRIKFIDEEELDEMTPAQLPEKNQEQESALLKNAREIAGKLNVHLDIIDE</sequence>
<reference evidence="13 14" key="1">
    <citation type="submission" date="2017-03" db="EMBL/GenBank/DDBJ databases">
        <title>Genome sequence of Clostridium hungatei DSM 14427.</title>
        <authorList>
            <person name="Poehlein A."/>
            <person name="Daniel R."/>
        </authorList>
    </citation>
    <scope>NUCLEOTIDE SEQUENCE [LARGE SCALE GENOMIC DNA]</scope>
    <source>
        <strain evidence="13 14">DSM 14427</strain>
    </source>
</reference>
<protein>
    <recommendedName>
        <fullName evidence="2">DNA-directed DNA polymerase</fullName>
        <ecNumber evidence="2">2.7.7.7</ecNumber>
    </recommendedName>
</protein>
<keyword evidence="8" id="KW-0862">Zinc</keyword>
<dbReference type="Pfam" id="PF13177">
    <property type="entry name" value="DNA_pol3_delta2"/>
    <property type="match status" value="1"/>
</dbReference>
<dbReference type="GO" id="GO:0046872">
    <property type="term" value="F:metal ion binding"/>
    <property type="evidence" value="ECO:0007669"/>
    <property type="project" value="UniProtKB-KW"/>
</dbReference>
<comment type="catalytic activity">
    <reaction evidence="11">
        <text>DNA(n) + a 2'-deoxyribonucleoside 5'-triphosphate = DNA(n+1) + diphosphate</text>
        <dbReference type="Rhea" id="RHEA:22508"/>
        <dbReference type="Rhea" id="RHEA-COMP:17339"/>
        <dbReference type="Rhea" id="RHEA-COMP:17340"/>
        <dbReference type="ChEBI" id="CHEBI:33019"/>
        <dbReference type="ChEBI" id="CHEBI:61560"/>
        <dbReference type="ChEBI" id="CHEBI:173112"/>
        <dbReference type="EC" id="2.7.7.7"/>
    </reaction>
</comment>
<keyword evidence="14" id="KW-1185">Reference proteome</keyword>
<evidence type="ECO:0000256" key="2">
    <source>
        <dbReference type="ARBA" id="ARBA00012417"/>
    </source>
</evidence>
<proteinExistence type="inferred from homology"/>
<dbReference type="NCBIfam" id="NF004046">
    <property type="entry name" value="PRK05563.1"/>
    <property type="match status" value="1"/>
</dbReference>
<dbReference type="InterPro" id="IPR045085">
    <property type="entry name" value="HLD_clamp_pol_III_gamma_tau"/>
</dbReference>
<dbReference type="GO" id="GO:0006261">
    <property type="term" value="P:DNA-templated DNA replication"/>
    <property type="evidence" value="ECO:0007669"/>
    <property type="project" value="TreeGrafter"/>
</dbReference>
<feature type="domain" description="AAA+ ATPase" evidence="12">
    <location>
        <begin position="37"/>
        <end position="179"/>
    </location>
</feature>
<keyword evidence="4 13" id="KW-0548">Nucleotidyltransferase</keyword>
<keyword evidence="6" id="KW-0479">Metal-binding</keyword>
<dbReference type="AlphaFoldDB" id="A0A1V4SM63"/>
<dbReference type="SUPFAM" id="SSF48019">
    <property type="entry name" value="post-AAA+ oligomerization domain-like"/>
    <property type="match status" value="1"/>
</dbReference>
<dbReference type="InterPro" id="IPR027417">
    <property type="entry name" value="P-loop_NTPase"/>
</dbReference>
<dbReference type="InterPro" id="IPR008921">
    <property type="entry name" value="DNA_pol3_clamp-load_cplx_C"/>
</dbReference>
<dbReference type="EC" id="2.7.7.7" evidence="2"/>
<dbReference type="SUPFAM" id="SSF52540">
    <property type="entry name" value="P-loop containing nucleoside triphosphate hydrolases"/>
    <property type="match status" value="1"/>
</dbReference>
<evidence type="ECO:0000256" key="5">
    <source>
        <dbReference type="ARBA" id="ARBA00022705"/>
    </source>
</evidence>
<dbReference type="FunFam" id="3.40.50.300:FF:000014">
    <property type="entry name" value="DNA polymerase III subunit gamma/tau"/>
    <property type="match status" value="1"/>
</dbReference>
<comment type="similarity">
    <text evidence="1">Belongs to the DnaX/STICHEL family.</text>
</comment>